<comment type="caution">
    <text evidence="7">The sequence shown here is derived from an EMBL/GenBank/DDBJ whole genome shotgun (WGS) entry which is preliminary data.</text>
</comment>
<gene>
    <name evidence="7" type="ORF">JIN82_10225</name>
</gene>
<dbReference type="InterPro" id="IPR006235">
    <property type="entry name" value="OAc-hSer/O-AcSer_sulfhydrylase"/>
</dbReference>
<organism evidence="7 8">
    <name type="scientific">Persicirhabdus sediminis</name>
    <dbReference type="NCBI Taxonomy" id="454144"/>
    <lineage>
        <taxon>Bacteria</taxon>
        <taxon>Pseudomonadati</taxon>
        <taxon>Verrucomicrobiota</taxon>
        <taxon>Verrucomicrobiia</taxon>
        <taxon>Verrucomicrobiales</taxon>
        <taxon>Verrucomicrobiaceae</taxon>
        <taxon>Persicirhabdus</taxon>
    </lineage>
</organism>
<dbReference type="Gene3D" id="3.90.1150.10">
    <property type="entry name" value="Aspartate Aminotransferase, domain 1"/>
    <property type="match status" value="1"/>
</dbReference>
<dbReference type="GO" id="GO:0019346">
    <property type="term" value="P:transsulfuration"/>
    <property type="evidence" value="ECO:0007669"/>
    <property type="project" value="InterPro"/>
</dbReference>
<dbReference type="Gene3D" id="3.40.640.10">
    <property type="entry name" value="Type I PLP-dependent aspartate aminotransferase-like (Major domain)"/>
    <property type="match status" value="1"/>
</dbReference>
<keyword evidence="4 5" id="KW-0663">Pyridoxal phosphate</keyword>
<dbReference type="InterPro" id="IPR015421">
    <property type="entry name" value="PyrdxlP-dep_Trfase_major"/>
</dbReference>
<dbReference type="Proteomes" id="UP000624703">
    <property type="component" value="Unassembled WGS sequence"/>
</dbReference>
<evidence type="ECO:0000256" key="5">
    <source>
        <dbReference type="PIRSR" id="PIRSR001434-2"/>
    </source>
</evidence>
<dbReference type="EMBL" id="JAENIM010000039">
    <property type="protein sequence ID" value="MBK1791527.1"/>
    <property type="molecule type" value="Genomic_DNA"/>
</dbReference>
<dbReference type="InterPro" id="IPR015424">
    <property type="entry name" value="PyrdxlP-dep_Trfase"/>
</dbReference>
<dbReference type="AlphaFoldDB" id="A0A8J7MF15"/>
<dbReference type="InterPro" id="IPR015422">
    <property type="entry name" value="PyrdxlP-dep_Trfase_small"/>
</dbReference>
<dbReference type="PIRSF" id="PIRSF001434">
    <property type="entry name" value="CGS"/>
    <property type="match status" value="1"/>
</dbReference>
<keyword evidence="3" id="KW-0808">Transferase</keyword>
<comment type="cofactor">
    <cofactor evidence="1 6">
        <name>pyridoxal 5'-phosphate</name>
        <dbReference type="ChEBI" id="CHEBI:597326"/>
    </cofactor>
</comment>
<evidence type="ECO:0000256" key="1">
    <source>
        <dbReference type="ARBA" id="ARBA00001933"/>
    </source>
</evidence>
<evidence type="ECO:0000256" key="6">
    <source>
        <dbReference type="RuleBase" id="RU362118"/>
    </source>
</evidence>
<evidence type="ECO:0000313" key="7">
    <source>
        <dbReference type="EMBL" id="MBK1791527.1"/>
    </source>
</evidence>
<dbReference type="RefSeq" id="WP_200311527.1">
    <property type="nucleotide sequence ID" value="NZ_JAENIM010000039.1"/>
</dbReference>
<feature type="modified residue" description="N6-(pyridoxal phosphate)lysine" evidence="5">
    <location>
        <position position="206"/>
    </location>
</feature>
<reference evidence="7" key="1">
    <citation type="submission" date="2021-01" db="EMBL/GenBank/DDBJ databases">
        <title>Modified the classification status of verrucomicrobia.</title>
        <authorList>
            <person name="Feng X."/>
        </authorList>
    </citation>
    <scope>NUCLEOTIDE SEQUENCE</scope>
    <source>
        <strain evidence="7">_KCTC 22039</strain>
    </source>
</reference>
<dbReference type="GO" id="GO:0071269">
    <property type="term" value="P:L-homocysteine biosynthetic process"/>
    <property type="evidence" value="ECO:0007669"/>
    <property type="project" value="TreeGrafter"/>
</dbReference>
<dbReference type="PANTHER" id="PTHR43797">
    <property type="entry name" value="HOMOCYSTEINE/CYSTEINE SYNTHASE"/>
    <property type="match status" value="1"/>
</dbReference>
<dbReference type="FunFam" id="3.40.640.10:FF:000035">
    <property type="entry name" value="O-succinylhomoserine sulfhydrylase"/>
    <property type="match status" value="1"/>
</dbReference>
<dbReference type="InterPro" id="IPR000277">
    <property type="entry name" value="Cys/Met-Metab_PyrdxlP-dep_enz"/>
</dbReference>
<dbReference type="PANTHER" id="PTHR43797:SF2">
    <property type="entry name" value="HOMOCYSTEINE_CYSTEINE SYNTHASE"/>
    <property type="match status" value="1"/>
</dbReference>
<dbReference type="CDD" id="cd00614">
    <property type="entry name" value="CGS_like"/>
    <property type="match status" value="1"/>
</dbReference>
<name>A0A8J7MF15_9BACT</name>
<dbReference type="GO" id="GO:0030170">
    <property type="term" value="F:pyridoxal phosphate binding"/>
    <property type="evidence" value="ECO:0007669"/>
    <property type="project" value="InterPro"/>
</dbReference>
<dbReference type="SUPFAM" id="SSF53383">
    <property type="entry name" value="PLP-dependent transferases"/>
    <property type="match status" value="1"/>
</dbReference>
<sequence>MKLETLCLHGGHQPDPVTNSRAVPIYRTSSFVFNSTEHAANLFALKELGNIYTRLMNPTTDVLEKRVALLEGAPELGGLAVSSGTSGIFYSIINLAEAGDNIVSAQNLYGGTYTQFKDILPKMGINVNFVDSRDPQNFAAAIDENTRALFCEVVSNPALEIADLEAIAKVAHDHGLPLIVDATFSTPYLNRPLDFGADIVVHSMTKWFGGHGTAIGGLVVDSGKFNWGAGKHPLFDEPDSSYHGLRWGHDLPEPLAPLAFILRMRTGPLRNLGACIAPDNAWQLLQGVETLPLRVERHCENSLAVAKFLQQQELVEWVRYPGLEDDPEYERNQKYLKGKGGGMVVFEIKGGAEAGKKLIEGLKLFSHLANVGDAKSLAIHPSTTTHSQMSEEQQAAGGITPGLIRLSVGIEHIDDILADLKQAIEVSAS</sequence>
<proteinExistence type="inferred from homology"/>
<accession>A0A8J7MF15</accession>
<evidence type="ECO:0000313" key="8">
    <source>
        <dbReference type="Proteomes" id="UP000624703"/>
    </source>
</evidence>
<dbReference type="GO" id="GO:0005737">
    <property type="term" value="C:cytoplasm"/>
    <property type="evidence" value="ECO:0007669"/>
    <property type="project" value="TreeGrafter"/>
</dbReference>
<evidence type="ECO:0000256" key="4">
    <source>
        <dbReference type="ARBA" id="ARBA00022898"/>
    </source>
</evidence>
<keyword evidence="8" id="KW-1185">Reference proteome</keyword>
<protein>
    <submittedName>
        <fullName evidence="7">O-acetylhomoserine aminocarboxypropyltransferase/cysteine synthase</fullName>
    </submittedName>
</protein>
<dbReference type="Pfam" id="PF01053">
    <property type="entry name" value="Cys_Met_Meta_PP"/>
    <property type="match status" value="1"/>
</dbReference>
<dbReference type="GO" id="GO:0004124">
    <property type="term" value="F:cysteine synthase activity"/>
    <property type="evidence" value="ECO:0007669"/>
    <property type="project" value="TreeGrafter"/>
</dbReference>
<evidence type="ECO:0000256" key="2">
    <source>
        <dbReference type="ARBA" id="ARBA00009077"/>
    </source>
</evidence>
<dbReference type="NCBIfam" id="TIGR01326">
    <property type="entry name" value="OAH_OAS_sulfhy"/>
    <property type="match status" value="1"/>
</dbReference>
<dbReference type="GO" id="GO:0006535">
    <property type="term" value="P:cysteine biosynthetic process from serine"/>
    <property type="evidence" value="ECO:0007669"/>
    <property type="project" value="TreeGrafter"/>
</dbReference>
<evidence type="ECO:0000256" key="3">
    <source>
        <dbReference type="ARBA" id="ARBA00022679"/>
    </source>
</evidence>
<comment type="similarity">
    <text evidence="2 6">Belongs to the trans-sulfuration enzymes family.</text>
</comment>
<dbReference type="GO" id="GO:0003961">
    <property type="term" value="F:O-acetylhomoserine aminocarboxypropyltransferase activity"/>
    <property type="evidence" value="ECO:0007669"/>
    <property type="project" value="TreeGrafter"/>
</dbReference>